<comment type="caution">
    <text evidence="2">The sequence shown here is derived from an EMBL/GenBank/DDBJ whole genome shotgun (WGS) entry which is preliminary data.</text>
</comment>
<dbReference type="SUPFAM" id="SSF56219">
    <property type="entry name" value="DNase I-like"/>
    <property type="match status" value="1"/>
</dbReference>
<feature type="domain" description="Endonuclease/exonuclease/phosphatase" evidence="1">
    <location>
        <begin position="44"/>
        <end position="271"/>
    </location>
</feature>
<dbReference type="Pfam" id="PF03372">
    <property type="entry name" value="Exo_endo_phos"/>
    <property type="match status" value="1"/>
</dbReference>
<dbReference type="GO" id="GO:0016020">
    <property type="term" value="C:membrane"/>
    <property type="evidence" value="ECO:0007669"/>
    <property type="project" value="GOC"/>
</dbReference>
<dbReference type="InterPro" id="IPR051916">
    <property type="entry name" value="GPI-anchor_lipid_remodeler"/>
</dbReference>
<dbReference type="GO" id="GO:0006281">
    <property type="term" value="P:DNA repair"/>
    <property type="evidence" value="ECO:0007669"/>
    <property type="project" value="InterPro"/>
</dbReference>
<feature type="non-terminal residue" evidence="2">
    <location>
        <position position="274"/>
    </location>
</feature>
<dbReference type="InterPro" id="IPR005135">
    <property type="entry name" value="Endo/exonuclease/phosphatase"/>
</dbReference>
<dbReference type="Gene3D" id="3.60.10.10">
    <property type="entry name" value="Endonuclease/exonuclease/phosphatase"/>
    <property type="match status" value="1"/>
</dbReference>
<organism evidence="2">
    <name type="scientific">marine sediment metagenome</name>
    <dbReference type="NCBI Taxonomy" id="412755"/>
    <lineage>
        <taxon>unclassified sequences</taxon>
        <taxon>metagenomes</taxon>
        <taxon>ecological metagenomes</taxon>
    </lineage>
</organism>
<evidence type="ECO:0000259" key="1">
    <source>
        <dbReference type="Pfam" id="PF03372"/>
    </source>
</evidence>
<name>A0A0F8ZJJ8_9ZZZZ</name>
<sequence length="274" mass="30571">MKRLIILLTLFCLLISFVAYAGIKNLRKIDSTEKGLISNNLKLMTFNIRMGGGIENPGMNPGKLKSSKEKIEKIALAIKSIDPDVVALQEVKGSYQAKQLAKRLNLNYAYLAHKESWGLAMLSKHKILKAKSKKICKGCKIKLSSGKIYTDPRIALVAVIDRNGTKITLVNVHYHLGVYEQQVKATMKILEDINGSVVLMGDLNREQFHSEIKPIQDKLNDTCLTVGTEACEDVKKTGTKIGGRSDGRRIDYIFVDPESFEVEDVGLVEEYRDA</sequence>
<evidence type="ECO:0000313" key="2">
    <source>
        <dbReference type="EMBL" id="KKK86220.1"/>
    </source>
</evidence>
<proteinExistence type="predicted"/>
<reference evidence="2" key="1">
    <citation type="journal article" date="2015" name="Nature">
        <title>Complex archaea that bridge the gap between prokaryotes and eukaryotes.</title>
        <authorList>
            <person name="Spang A."/>
            <person name="Saw J.H."/>
            <person name="Jorgensen S.L."/>
            <person name="Zaremba-Niedzwiedzka K."/>
            <person name="Martijn J."/>
            <person name="Lind A.E."/>
            <person name="van Eijk R."/>
            <person name="Schleper C."/>
            <person name="Guy L."/>
            <person name="Ettema T.J."/>
        </authorList>
    </citation>
    <scope>NUCLEOTIDE SEQUENCE</scope>
</reference>
<dbReference type="GO" id="GO:0004519">
    <property type="term" value="F:endonuclease activity"/>
    <property type="evidence" value="ECO:0007669"/>
    <property type="project" value="InterPro"/>
</dbReference>
<dbReference type="EMBL" id="LAZR01050946">
    <property type="protein sequence ID" value="KKK86220.1"/>
    <property type="molecule type" value="Genomic_DNA"/>
</dbReference>
<dbReference type="InterPro" id="IPR036691">
    <property type="entry name" value="Endo/exonu/phosph_ase_sf"/>
</dbReference>
<dbReference type="PANTHER" id="PTHR14859:SF1">
    <property type="entry name" value="PGAP2-INTERACTING PROTEIN"/>
    <property type="match status" value="1"/>
</dbReference>
<dbReference type="GO" id="GO:0003677">
    <property type="term" value="F:DNA binding"/>
    <property type="evidence" value="ECO:0007669"/>
    <property type="project" value="InterPro"/>
</dbReference>
<dbReference type="GO" id="GO:0006506">
    <property type="term" value="P:GPI anchor biosynthetic process"/>
    <property type="evidence" value="ECO:0007669"/>
    <property type="project" value="TreeGrafter"/>
</dbReference>
<dbReference type="PROSITE" id="PS00726">
    <property type="entry name" value="AP_NUCLEASE_F1_1"/>
    <property type="match status" value="1"/>
</dbReference>
<protein>
    <recommendedName>
        <fullName evidence="1">Endonuclease/exonuclease/phosphatase domain-containing protein</fullName>
    </recommendedName>
</protein>
<accession>A0A0F8ZJJ8</accession>
<gene>
    <name evidence="2" type="ORF">LCGC14_2765420</name>
</gene>
<dbReference type="InterPro" id="IPR020847">
    <property type="entry name" value="AP_endonuclease_F1_BS"/>
</dbReference>
<dbReference type="AlphaFoldDB" id="A0A0F8ZJJ8"/>
<dbReference type="PANTHER" id="PTHR14859">
    <property type="entry name" value="CALCOFLUOR WHITE HYPERSENSITIVE PROTEIN PRECURSOR"/>
    <property type="match status" value="1"/>
</dbReference>